<reference evidence="13" key="1">
    <citation type="submission" date="2017-05" db="EMBL/GenBank/DDBJ databases">
        <authorList>
            <person name="Varghese N."/>
            <person name="Submissions S."/>
        </authorList>
    </citation>
    <scope>NUCLEOTIDE SEQUENCE</scope>
    <source>
        <strain evidence="13">DSM 18763</strain>
    </source>
</reference>
<dbReference type="PIRSF" id="PIRSF015601">
    <property type="entry name" value="MTase_slr0722"/>
    <property type="match status" value="1"/>
</dbReference>
<evidence type="ECO:0000256" key="5">
    <source>
        <dbReference type="ARBA" id="ARBA00022603"/>
    </source>
</evidence>
<evidence type="ECO:0000256" key="3">
    <source>
        <dbReference type="ARBA" id="ARBA00022490"/>
    </source>
</evidence>
<dbReference type="Pfam" id="PF20260">
    <property type="entry name" value="PUA_4"/>
    <property type="match status" value="1"/>
</dbReference>
<dbReference type="NCBIfam" id="TIGR00046">
    <property type="entry name" value="RsmE family RNA methyltransferase"/>
    <property type="match status" value="1"/>
</dbReference>
<keyword evidence="3 10" id="KW-0963">Cytoplasm</keyword>
<keyword evidence="5 10" id="KW-0489">Methyltransferase</keyword>
<evidence type="ECO:0000259" key="12">
    <source>
        <dbReference type="Pfam" id="PF20260"/>
    </source>
</evidence>
<dbReference type="InterPro" id="IPR029026">
    <property type="entry name" value="tRNA_m1G_MTases_N"/>
</dbReference>
<dbReference type="GO" id="GO:0005737">
    <property type="term" value="C:cytoplasm"/>
    <property type="evidence" value="ECO:0007669"/>
    <property type="project" value="UniProtKB-SubCell"/>
</dbReference>
<evidence type="ECO:0000256" key="1">
    <source>
        <dbReference type="ARBA" id="ARBA00004496"/>
    </source>
</evidence>
<dbReference type="CDD" id="cd18084">
    <property type="entry name" value="RsmE-like"/>
    <property type="match status" value="1"/>
</dbReference>
<name>A0AA46AFM6_9AQUI</name>
<feature type="domain" description="Ribosomal RNA small subunit methyltransferase E methyltransferase" evidence="11">
    <location>
        <begin position="71"/>
        <end position="226"/>
    </location>
</feature>
<dbReference type="Gene3D" id="3.40.1280.10">
    <property type="match status" value="1"/>
</dbReference>
<evidence type="ECO:0000256" key="10">
    <source>
        <dbReference type="PIRNR" id="PIRNR015601"/>
    </source>
</evidence>
<feature type="domain" description="Ribosomal RNA small subunit methyltransferase E PUA-like" evidence="12">
    <location>
        <begin position="17"/>
        <end position="64"/>
    </location>
</feature>
<dbReference type="RefSeq" id="WP_265134381.1">
    <property type="nucleotide sequence ID" value="NZ_FXTX01000021.1"/>
</dbReference>
<evidence type="ECO:0000256" key="9">
    <source>
        <dbReference type="ARBA" id="ARBA00047944"/>
    </source>
</evidence>
<proteinExistence type="inferred from homology"/>
<dbReference type="InterPro" id="IPR006700">
    <property type="entry name" value="RsmE"/>
</dbReference>
<keyword evidence="7 10" id="KW-0949">S-adenosyl-L-methionine</keyword>
<comment type="function">
    <text evidence="8 10">Specifically methylates the N3 position of the uracil ring of uridine 1498 (m3U1498) in 16S rRNA. Acts on the fully assembled 30S ribosomal subunit.</text>
</comment>
<evidence type="ECO:0000256" key="6">
    <source>
        <dbReference type="ARBA" id="ARBA00022679"/>
    </source>
</evidence>
<evidence type="ECO:0000256" key="4">
    <source>
        <dbReference type="ARBA" id="ARBA00022552"/>
    </source>
</evidence>
<keyword evidence="14" id="KW-1185">Reference proteome</keyword>
<comment type="catalytic activity">
    <reaction evidence="9 10">
        <text>uridine(1498) in 16S rRNA + S-adenosyl-L-methionine = N(3)-methyluridine(1498) in 16S rRNA + S-adenosyl-L-homocysteine + H(+)</text>
        <dbReference type="Rhea" id="RHEA:42920"/>
        <dbReference type="Rhea" id="RHEA-COMP:10283"/>
        <dbReference type="Rhea" id="RHEA-COMP:10284"/>
        <dbReference type="ChEBI" id="CHEBI:15378"/>
        <dbReference type="ChEBI" id="CHEBI:57856"/>
        <dbReference type="ChEBI" id="CHEBI:59789"/>
        <dbReference type="ChEBI" id="CHEBI:65315"/>
        <dbReference type="ChEBI" id="CHEBI:74502"/>
        <dbReference type="EC" id="2.1.1.193"/>
    </reaction>
</comment>
<sequence>MSLPRFIAKVEDNIAYLEDEELHHAIKVKRLKEGDLLEINDLQGNIYKAKIIEINKKYAKLEIIEKIQQEEEKLKTTLYLAVPYQLSKIDEIIDNISQLGVYKFVPVITKNCAIKEQDVIKKLEKWKKIAIQSIKQCKRVYPVVIEKPIKLDKIIDNYQLKIVFYEKEREKSLHDIEMNKDITDIAVVIGNEGGFTEEEINLLLKKGFQKLKLCNNILRMETAIIVGICQINFKFGG</sequence>
<comment type="similarity">
    <text evidence="2 10">Belongs to the RNA methyltransferase RsmE family.</text>
</comment>
<dbReference type="EMBL" id="FXTX01000021">
    <property type="protein sequence ID" value="SMP20712.1"/>
    <property type="molecule type" value="Genomic_DNA"/>
</dbReference>
<dbReference type="PANTHER" id="PTHR30027">
    <property type="entry name" value="RIBOSOMAL RNA SMALL SUBUNIT METHYLTRANSFERASE E"/>
    <property type="match status" value="1"/>
</dbReference>
<organism evidence="13 14">
    <name type="scientific">Venenivibrio stagnispumantis</name>
    <dbReference type="NCBI Taxonomy" id="407998"/>
    <lineage>
        <taxon>Bacteria</taxon>
        <taxon>Pseudomonadati</taxon>
        <taxon>Aquificota</taxon>
        <taxon>Aquificia</taxon>
        <taxon>Aquificales</taxon>
        <taxon>Hydrogenothermaceae</taxon>
        <taxon>Venenivibrio</taxon>
    </lineage>
</organism>
<comment type="caution">
    <text evidence="13">The sequence shown here is derived from an EMBL/GenBank/DDBJ whole genome shotgun (WGS) entry which is preliminary data.</text>
</comment>
<evidence type="ECO:0000256" key="8">
    <source>
        <dbReference type="ARBA" id="ARBA00025699"/>
    </source>
</evidence>
<dbReference type="GO" id="GO:0070042">
    <property type="term" value="F:rRNA (uridine-N3-)-methyltransferase activity"/>
    <property type="evidence" value="ECO:0007669"/>
    <property type="project" value="TreeGrafter"/>
</dbReference>
<keyword evidence="4 10" id="KW-0698">rRNA processing</keyword>
<keyword evidence="6 10" id="KW-0808">Transferase</keyword>
<dbReference type="AlphaFoldDB" id="A0AA46AFM6"/>
<gene>
    <name evidence="13" type="ORF">SAMN06264868_1219</name>
</gene>
<evidence type="ECO:0000256" key="7">
    <source>
        <dbReference type="ARBA" id="ARBA00022691"/>
    </source>
</evidence>
<dbReference type="InterPro" id="IPR029028">
    <property type="entry name" value="Alpha/beta_knot_MTases"/>
</dbReference>
<dbReference type="InterPro" id="IPR046886">
    <property type="entry name" value="RsmE_MTase_dom"/>
</dbReference>
<dbReference type="InterPro" id="IPR046887">
    <property type="entry name" value="RsmE_PUA-like"/>
</dbReference>
<dbReference type="GO" id="GO:0070475">
    <property type="term" value="P:rRNA base methylation"/>
    <property type="evidence" value="ECO:0007669"/>
    <property type="project" value="TreeGrafter"/>
</dbReference>
<evidence type="ECO:0000313" key="13">
    <source>
        <dbReference type="EMBL" id="SMP20712.1"/>
    </source>
</evidence>
<dbReference type="SUPFAM" id="SSF75217">
    <property type="entry name" value="alpha/beta knot"/>
    <property type="match status" value="1"/>
</dbReference>
<comment type="subcellular location">
    <subcellularLocation>
        <location evidence="1 10">Cytoplasm</location>
    </subcellularLocation>
</comment>
<dbReference type="Proteomes" id="UP001157947">
    <property type="component" value="Unassembled WGS sequence"/>
</dbReference>
<dbReference type="InterPro" id="IPR015947">
    <property type="entry name" value="PUA-like_sf"/>
</dbReference>
<evidence type="ECO:0000256" key="2">
    <source>
        <dbReference type="ARBA" id="ARBA00005528"/>
    </source>
</evidence>
<dbReference type="PANTHER" id="PTHR30027:SF3">
    <property type="entry name" value="16S RRNA (URACIL(1498)-N(3))-METHYLTRANSFERASE"/>
    <property type="match status" value="1"/>
</dbReference>
<protein>
    <recommendedName>
        <fullName evidence="10">Ribosomal RNA small subunit methyltransferase E</fullName>
        <ecNumber evidence="10">2.1.1.193</ecNumber>
    </recommendedName>
</protein>
<dbReference type="EC" id="2.1.1.193" evidence="10"/>
<evidence type="ECO:0000259" key="11">
    <source>
        <dbReference type="Pfam" id="PF04452"/>
    </source>
</evidence>
<evidence type="ECO:0000313" key="14">
    <source>
        <dbReference type="Proteomes" id="UP001157947"/>
    </source>
</evidence>
<accession>A0AA46AFM6</accession>
<dbReference type="SUPFAM" id="SSF88697">
    <property type="entry name" value="PUA domain-like"/>
    <property type="match status" value="1"/>
</dbReference>
<dbReference type="Pfam" id="PF04452">
    <property type="entry name" value="Methyltrans_RNA"/>
    <property type="match status" value="1"/>
</dbReference>